<dbReference type="Gene3D" id="4.10.240.10">
    <property type="entry name" value="Zn(2)-C6 fungal-type DNA-binding domain"/>
    <property type="match status" value="1"/>
</dbReference>
<dbReference type="InterPro" id="IPR050815">
    <property type="entry name" value="TF_fung"/>
</dbReference>
<reference evidence="8 9" key="1">
    <citation type="journal article" date="2014" name="PLoS Genet.">
        <title>Analysis of the Phlebiopsis gigantea genome, transcriptome and secretome provides insight into its pioneer colonization strategies of wood.</title>
        <authorList>
            <person name="Hori C."/>
            <person name="Ishida T."/>
            <person name="Igarashi K."/>
            <person name="Samejima M."/>
            <person name="Suzuki H."/>
            <person name="Master E."/>
            <person name="Ferreira P."/>
            <person name="Ruiz-Duenas F.J."/>
            <person name="Held B."/>
            <person name="Canessa P."/>
            <person name="Larrondo L.F."/>
            <person name="Schmoll M."/>
            <person name="Druzhinina I.S."/>
            <person name="Kubicek C.P."/>
            <person name="Gaskell J.A."/>
            <person name="Kersten P."/>
            <person name="St John F."/>
            <person name="Glasner J."/>
            <person name="Sabat G."/>
            <person name="Splinter BonDurant S."/>
            <person name="Syed K."/>
            <person name="Yadav J."/>
            <person name="Mgbeahuruike A.C."/>
            <person name="Kovalchuk A."/>
            <person name="Asiegbu F.O."/>
            <person name="Lackner G."/>
            <person name="Hoffmeister D."/>
            <person name="Rencoret J."/>
            <person name="Gutierrez A."/>
            <person name="Sun H."/>
            <person name="Lindquist E."/>
            <person name="Barry K."/>
            <person name="Riley R."/>
            <person name="Grigoriev I.V."/>
            <person name="Henrissat B."/>
            <person name="Kues U."/>
            <person name="Berka R.M."/>
            <person name="Martinez A.T."/>
            <person name="Covert S.F."/>
            <person name="Blanchette R.A."/>
            <person name="Cullen D."/>
        </authorList>
    </citation>
    <scope>NUCLEOTIDE SEQUENCE [LARGE SCALE GENOMIC DNA]</scope>
    <source>
        <strain evidence="8 9">11061_1 CR5-6</strain>
    </source>
</reference>
<evidence type="ECO:0000256" key="4">
    <source>
        <dbReference type="ARBA" id="ARBA00023163"/>
    </source>
</evidence>
<feature type="region of interest" description="Disordered" evidence="6">
    <location>
        <begin position="1"/>
        <end position="25"/>
    </location>
</feature>
<keyword evidence="2" id="KW-0479">Metal-binding</keyword>
<evidence type="ECO:0000259" key="7">
    <source>
        <dbReference type="PROSITE" id="PS50048"/>
    </source>
</evidence>
<feature type="compositionally biased region" description="Polar residues" evidence="6">
    <location>
        <begin position="7"/>
        <end position="24"/>
    </location>
</feature>
<dbReference type="Pfam" id="PF00172">
    <property type="entry name" value="Zn_clus"/>
    <property type="match status" value="1"/>
</dbReference>
<evidence type="ECO:0000256" key="6">
    <source>
        <dbReference type="SAM" id="MobiDB-lite"/>
    </source>
</evidence>
<protein>
    <recommendedName>
        <fullName evidence="7">Zn(2)-C6 fungal-type domain-containing protein</fullName>
    </recommendedName>
</protein>
<dbReference type="GO" id="GO:0006351">
    <property type="term" value="P:DNA-templated transcription"/>
    <property type="evidence" value="ECO:0007669"/>
    <property type="project" value="InterPro"/>
</dbReference>
<accession>A0A0C3RUQ8</accession>
<dbReference type="PANTHER" id="PTHR47338">
    <property type="entry name" value="ZN(II)2CYS6 TRANSCRIPTION FACTOR (EUROFUNG)-RELATED"/>
    <property type="match status" value="1"/>
</dbReference>
<evidence type="ECO:0000256" key="1">
    <source>
        <dbReference type="ARBA" id="ARBA00004123"/>
    </source>
</evidence>
<feature type="compositionally biased region" description="Low complexity" evidence="6">
    <location>
        <begin position="200"/>
        <end position="212"/>
    </location>
</feature>
<dbReference type="HOGENOM" id="CLU_009416_0_0_1"/>
<dbReference type="GO" id="GO:0000981">
    <property type="term" value="F:DNA-binding transcription factor activity, RNA polymerase II-specific"/>
    <property type="evidence" value="ECO:0007669"/>
    <property type="project" value="InterPro"/>
</dbReference>
<feature type="region of interest" description="Disordered" evidence="6">
    <location>
        <begin position="168"/>
        <end position="217"/>
    </location>
</feature>
<dbReference type="PROSITE" id="PS50048">
    <property type="entry name" value="ZN2_CY6_FUNGAL_2"/>
    <property type="match status" value="1"/>
</dbReference>
<evidence type="ECO:0000256" key="5">
    <source>
        <dbReference type="ARBA" id="ARBA00023242"/>
    </source>
</evidence>
<dbReference type="PANTHER" id="PTHR47338:SF29">
    <property type="entry name" value="ZN(2)-C6 FUNGAL-TYPE DOMAIN-CONTAINING PROTEIN"/>
    <property type="match status" value="1"/>
</dbReference>
<dbReference type="GO" id="GO:0008270">
    <property type="term" value="F:zinc ion binding"/>
    <property type="evidence" value="ECO:0007669"/>
    <property type="project" value="InterPro"/>
</dbReference>
<dbReference type="CDD" id="cd12148">
    <property type="entry name" value="fungal_TF_MHR"/>
    <property type="match status" value="1"/>
</dbReference>
<name>A0A0C3RUQ8_PHLG1</name>
<dbReference type="Proteomes" id="UP000053257">
    <property type="component" value="Unassembled WGS sequence"/>
</dbReference>
<keyword evidence="3" id="KW-0805">Transcription regulation</keyword>
<dbReference type="GO" id="GO:0005634">
    <property type="term" value="C:nucleus"/>
    <property type="evidence" value="ECO:0007669"/>
    <property type="project" value="UniProtKB-SubCell"/>
</dbReference>
<dbReference type="GO" id="GO:0003677">
    <property type="term" value="F:DNA binding"/>
    <property type="evidence" value="ECO:0007669"/>
    <property type="project" value="InterPro"/>
</dbReference>
<keyword evidence="5" id="KW-0539">Nucleus</keyword>
<dbReference type="SMART" id="SM00066">
    <property type="entry name" value="GAL4"/>
    <property type="match status" value="1"/>
</dbReference>
<organism evidence="8 9">
    <name type="scientific">Phlebiopsis gigantea (strain 11061_1 CR5-6)</name>
    <name type="common">White-rot fungus</name>
    <name type="synonym">Peniophora gigantea</name>
    <dbReference type="NCBI Taxonomy" id="745531"/>
    <lineage>
        <taxon>Eukaryota</taxon>
        <taxon>Fungi</taxon>
        <taxon>Dikarya</taxon>
        <taxon>Basidiomycota</taxon>
        <taxon>Agaricomycotina</taxon>
        <taxon>Agaricomycetes</taxon>
        <taxon>Polyporales</taxon>
        <taxon>Phanerochaetaceae</taxon>
        <taxon>Phlebiopsis</taxon>
    </lineage>
</organism>
<keyword evidence="9" id="KW-1185">Reference proteome</keyword>
<dbReference type="EMBL" id="KN840562">
    <property type="protein sequence ID" value="KIP04796.1"/>
    <property type="molecule type" value="Genomic_DNA"/>
</dbReference>
<comment type="subcellular location">
    <subcellularLocation>
        <location evidence="1">Nucleus</location>
    </subcellularLocation>
</comment>
<dbReference type="Pfam" id="PF04082">
    <property type="entry name" value="Fungal_trans"/>
    <property type="match status" value="1"/>
</dbReference>
<feature type="domain" description="Zn(2)-C6 fungal-type" evidence="7">
    <location>
        <begin position="30"/>
        <end position="76"/>
    </location>
</feature>
<dbReference type="InterPro" id="IPR007219">
    <property type="entry name" value="XnlR_reg_dom"/>
</dbReference>
<gene>
    <name evidence="8" type="ORF">PHLGIDRAFT_180507</name>
</gene>
<sequence length="752" mass="83401">MPKASPGSDQHLSVNTQGKPSQPSLKRYQACHQCRKRKLKCDAKRPCCSTCVRSHAYAVAHAVEGAAFPDHPECTYDEVPVFDSESGNSVSRKLYEKMEHKIQELEAVLREKDQALHALQPKCQTASPASSMHSLLNDTKPPELSVNGGFSSIPKYMNGEVSPSALASGEFGSFPGPSNGHMRSSNGIDGVNGASGSGGSANSAPHPSASPSMLAHTGSSPVSVEDFNIDIRAWPPNLPTPEITRHLVDAFFTYHMHASRMFHIPTFLASLDLPPNDPRFPAPVLLHAMCAVGSLYTASVPLTQVFPEQVDTPYEMHNGRWRKSHYRPDIYGEQTLPEGFSEQQARFTKQRVEVGLVRGDFASLQSQMILTWWYLSQGRWTDAFLSAATAVRCTAPCSISTCYTTAAITHYKPPSVLAPAKSVIEDEVRRNTFWIAYAMERQQGTGNGWALSLDDLDICQLLPLRGDQFDQGVLVLPDDRQWSYDPELLYKHPESQTDPFILFIKSSILLSKVKTYNLRFRWKFFNNDGAPSSSTNSAAFDPALYDATATADFQQLDSLVANFRTSFPPHLRSPVQDGDVLDPYLYTACTAAHLAHILLHEPHAKPDAGSCVSSRKTLNASRAILELMYVLAATNYDVSLLDLQAFMCWFMAGRVLVRFLRAAIDNNRHDQLIPLQREVSYVRTMLSKAGERVPLAYRYCKMLHDTLVNMCGQQFADSIPDTLPPRGYYMAVQASRPMIGNIPHTVEHIVLS</sequence>
<dbReference type="CDD" id="cd00067">
    <property type="entry name" value="GAL4"/>
    <property type="match status" value="1"/>
</dbReference>
<evidence type="ECO:0000313" key="9">
    <source>
        <dbReference type="Proteomes" id="UP000053257"/>
    </source>
</evidence>
<keyword evidence="4" id="KW-0804">Transcription</keyword>
<dbReference type="AlphaFoldDB" id="A0A0C3RUQ8"/>
<dbReference type="InterPro" id="IPR036864">
    <property type="entry name" value="Zn2-C6_fun-type_DNA-bd_sf"/>
</dbReference>
<dbReference type="SUPFAM" id="SSF57701">
    <property type="entry name" value="Zn2/Cys6 DNA-binding domain"/>
    <property type="match status" value="1"/>
</dbReference>
<evidence type="ECO:0000256" key="2">
    <source>
        <dbReference type="ARBA" id="ARBA00022723"/>
    </source>
</evidence>
<evidence type="ECO:0000256" key="3">
    <source>
        <dbReference type="ARBA" id="ARBA00023015"/>
    </source>
</evidence>
<dbReference type="STRING" id="745531.A0A0C3RUQ8"/>
<dbReference type="OrthoDB" id="39175at2759"/>
<evidence type="ECO:0000313" key="8">
    <source>
        <dbReference type="EMBL" id="KIP04796.1"/>
    </source>
</evidence>
<dbReference type="InterPro" id="IPR001138">
    <property type="entry name" value="Zn2Cys6_DnaBD"/>
</dbReference>
<proteinExistence type="predicted"/>